<gene>
    <name evidence="8" type="ORF">BGZ96_002809</name>
</gene>
<dbReference type="Gene3D" id="3.50.50.60">
    <property type="entry name" value="FAD/NAD(P)-binding domain"/>
    <property type="match status" value="1"/>
</dbReference>
<dbReference type="PANTHER" id="PTHR13789">
    <property type="entry name" value="MONOOXYGENASE"/>
    <property type="match status" value="1"/>
</dbReference>
<accession>A0ABQ7K7M7</accession>
<dbReference type="InterPro" id="IPR050493">
    <property type="entry name" value="FAD-dep_Monooxygenase_BioMet"/>
</dbReference>
<dbReference type="Proteomes" id="UP001194696">
    <property type="component" value="Unassembled WGS sequence"/>
</dbReference>
<evidence type="ECO:0000256" key="5">
    <source>
        <dbReference type="ARBA" id="ARBA00023033"/>
    </source>
</evidence>
<keyword evidence="5" id="KW-0503">Monooxygenase</keyword>
<dbReference type="PRINTS" id="PR00420">
    <property type="entry name" value="RNGMNOXGNASE"/>
</dbReference>
<dbReference type="Pfam" id="PF01494">
    <property type="entry name" value="FAD_binding_3"/>
    <property type="match status" value="2"/>
</dbReference>
<feature type="compositionally biased region" description="Basic and acidic residues" evidence="6">
    <location>
        <begin position="469"/>
        <end position="478"/>
    </location>
</feature>
<dbReference type="InterPro" id="IPR002938">
    <property type="entry name" value="FAD-bd"/>
</dbReference>
<name>A0ABQ7K7M7_9FUNG</name>
<sequence length="486" mass="53953">MSASTENTATTTHSSVVPNDNDLPPLVTDRPPRVLIAGAGLGGLFLGILLDKAGIPYEIFERSTELRPLGSVMCLSPNILPAVEQVGLYEELMTVAKPVLRNTFYTGELGIVAKLETLTTDTVGYDRVLFSRPDFSAMLLKKIPPKNLRMSKKVLTFEQDQDGVTVTFEDNTTARGDILVGADGAHSAVRQHLYKTLGKRHVIPKVDNKPLKGYISLVGTTGALDPVKYPCVLKEESEVHYVIGDNDTPYSWFIFSVPGNKICWTVIVQLGVAELADENFSCSDWVPQKNNKMMDSVRHLKIPFGTMGDLFDATPSEGVSKVLFEDQLFDTWHHGRTVLIGDAAHQLLPASGSGAINAMQDAVILANHIYDIKPTSYKNIKEALNDYKNERFDLVEEQYGHSRISAKLLFGHTLWERVFRYVIFNWLPASVQKKQLIKDSSYRPQAVFLPPAPKRGTMEVTPQRPSKRIQQEEEEAKKRAAAAAAL</sequence>
<protein>
    <recommendedName>
        <fullName evidence="7">FAD-binding domain-containing protein</fullName>
    </recommendedName>
</protein>
<feature type="region of interest" description="Disordered" evidence="6">
    <location>
        <begin position="451"/>
        <end position="486"/>
    </location>
</feature>
<dbReference type="SUPFAM" id="SSF51905">
    <property type="entry name" value="FAD/NAD(P)-binding domain"/>
    <property type="match status" value="1"/>
</dbReference>
<feature type="domain" description="FAD-binding" evidence="7">
    <location>
        <begin position="34"/>
        <end position="193"/>
    </location>
</feature>
<evidence type="ECO:0000313" key="9">
    <source>
        <dbReference type="Proteomes" id="UP001194696"/>
    </source>
</evidence>
<evidence type="ECO:0000256" key="4">
    <source>
        <dbReference type="ARBA" id="ARBA00023002"/>
    </source>
</evidence>
<evidence type="ECO:0000256" key="2">
    <source>
        <dbReference type="ARBA" id="ARBA00022630"/>
    </source>
</evidence>
<dbReference type="EMBL" id="JAAAIM010000155">
    <property type="protein sequence ID" value="KAG0293467.1"/>
    <property type="molecule type" value="Genomic_DNA"/>
</dbReference>
<dbReference type="InterPro" id="IPR036188">
    <property type="entry name" value="FAD/NAD-bd_sf"/>
</dbReference>
<comment type="caution">
    <text evidence="8">The sequence shown here is derived from an EMBL/GenBank/DDBJ whole genome shotgun (WGS) entry which is preliminary data.</text>
</comment>
<reference evidence="8 9" key="1">
    <citation type="journal article" date="2020" name="Fungal Divers.">
        <title>Resolving the Mortierellaceae phylogeny through synthesis of multi-gene phylogenetics and phylogenomics.</title>
        <authorList>
            <person name="Vandepol N."/>
            <person name="Liber J."/>
            <person name="Desiro A."/>
            <person name="Na H."/>
            <person name="Kennedy M."/>
            <person name="Barry K."/>
            <person name="Grigoriev I.V."/>
            <person name="Miller A.N."/>
            <person name="O'Donnell K."/>
            <person name="Stajich J.E."/>
            <person name="Bonito G."/>
        </authorList>
    </citation>
    <scope>NUCLEOTIDE SEQUENCE [LARGE SCALE GENOMIC DNA]</scope>
    <source>
        <strain evidence="8 9">AD045</strain>
    </source>
</reference>
<feature type="domain" description="FAD-binding" evidence="7">
    <location>
        <begin position="314"/>
        <end position="391"/>
    </location>
</feature>
<feature type="region of interest" description="Disordered" evidence="6">
    <location>
        <begin position="1"/>
        <end position="24"/>
    </location>
</feature>
<evidence type="ECO:0000256" key="1">
    <source>
        <dbReference type="ARBA" id="ARBA00007992"/>
    </source>
</evidence>
<keyword evidence="9" id="KW-1185">Reference proteome</keyword>
<evidence type="ECO:0000259" key="7">
    <source>
        <dbReference type="Pfam" id="PF01494"/>
    </source>
</evidence>
<feature type="compositionally biased region" description="Polar residues" evidence="6">
    <location>
        <begin position="1"/>
        <end position="18"/>
    </location>
</feature>
<evidence type="ECO:0000313" key="8">
    <source>
        <dbReference type="EMBL" id="KAG0293467.1"/>
    </source>
</evidence>
<keyword evidence="4" id="KW-0560">Oxidoreductase</keyword>
<evidence type="ECO:0000256" key="6">
    <source>
        <dbReference type="SAM" id="MobiDB-lite"/>
    </source>
</evidence>
<comment type="similarity">
    <text evidence="1">Belongs to the paxM FAD-dependent monooxygenase family.</text>
</comment>
<organism evidence="8 9">
    <name type="scientific">Linnemannia gamsii</name>
    <dbReference type="NCBI Taxonomy" id="64522"/>
    <lineage>
        <taxon>Eukaryota</taxon>
        <taxon>Fungi</taxon>
        <taxon>Fungi incertae sedis</taxon>
        <taxon>Mucoromycota</taxon>
        <taxon>Mortierellomycotina</taxon>
        <taxon>Mortierellomycetes</taxon>
        <taxon>Mortierellales</taxon>
        <taxon>Mortierellaceae</taxon>
        <taxon>Linnemannia</taxon>
    </lineage>
</organism>
<evidence type="ECO:0000256" key="3">
    <source>
        <dbReference type="ARBA" id="ARBA00022827"/>
    </source>
</evidence>
<dbReference type="PANTHER" id="PTHR13789:SF309">
    <property type="entry name" value="PUTATIVE (AFU_ORTHOLOGUE AFUA_6G14510)-RELATED"/>
    <property type="match status" value="1"/>
</dbReference>
<keyword evidence="3" id="KW-0274">FAD</keyword>
<keyword evidence="2" id="KW-0285">Flavoprotein</keyword>
<proteinExistence type="inferred from homology"/>